<evidence type="ECO:0000313" key="2">
    <source>
        <dbReference type="Proteomes" id="UP000009138"/>
    </source>
</evidence>
<dbReference type="VEuPathDB" id="FungiDB:RO3G_02680"/>
<dbReference type="GeneID" id="93609652"/>
<sequence length="108" mass="11753">MVTPTPSTLDAPMISKTSIWRTGHGSGSVFIDMTGRKESKIEFLHLVAQQYPSRVGVLTQQVGTLKFAEINFAPDDDALSECLANGITFADKSTILPCRALDTHMQAK</sequence>
<accession>I1BP46</accession>
<dbReference type="RefSeq" id="XP_067513372.1">
    <property type="nucleotide sequence ID" value="XM_067657271.1"/>
</dbReference>
<proteinExistence type="predicted"/>
<dbReference type="Proteomes" id="UP000009138">
    <property type="component" value="Unassembled WGS sequence"/>
</dbReference>
<protein>
    <recommendedName>
        <fullName evidence="3">RRM domain-containing protein</fullName>
    </recommendedName>
</protein>
<organism evidence="1 2">
    <name type="scientific">Rhizopus delemar (strain RA 99-880 / ATCC MYA-4621 / FGSC 9543 / NRRL 43880)</name>
    <name type="common">Mucormycosis agent</name>
    <name type="synonym">Rhizopus arrhizus var. delemar</name>
    <dbReference type="NCBI Taxonomy" id="246409"/>
    <lineage>
        <taxon>Eukaryota</taxon>
        <taxon>Fungi</taxon>
        <taxon>Fungi incertae sedis</taxon>
        <taxon>Mucoromycota</taxon>
        <taxon>Mucoromycotina</taxon>
        <taxon>Mucoromycetes</taxon>
        <taxon>Mucorales</taxon>
        <taxon>Mucorineae</taxon>
        <taxon>Rhizopodaceae</taxon>
        <taxon>Rhizopus</taxon>
    </lineage>
</organism>
<evidence type="ECO:0008006" key="3">
    <source>
        <dbReference type="Google" id="ProtNLM"/>
    </source>
</evidence>
<evidence type="ECO:0000313" key="1">
    <source>
        <dbReference type="EMBL" id="EIE77976.1"/>
    </source>
</evidence>
<reference evidence="1 2" key="1">
    <citation type="journal article" date="2009" name="PLoS Genet.">
        <title>Genomic analysis of the basal lineage fungus Rhizopus oryzae reveals a whole-genome duplication.</title>
        <authorList>
            <person name="Ma L.-J."/>
            <person name="Ibrahim A.S."/>
            <person name="Skory C."/>
            <person name="Grabherr M.G."/>
            <person name="Burger G."/>
            <person name="Butler M."/>
            <person name="Elias M."/>
            <person name="Idnurm A."/>
            <person name="Lang B.F."/>
            <person name="Sone T."/>
            <person name="Abe A."/>
            <person name="Calvo S.E."/>
            <person name="Corrochano L.M."/>
            <person name="Engels R."/>
            <person name="Fu J."/>
            <person name="Hansberg W."/>
            <person name="Kim J.-M."/>
            <person name="Kodira C.D."/>
            <person name="Koehrsen M.J."/>
            <person name="Liu B."/>
            <person name="Miranda-Saavedra D."/>
            <person name="O'Leary S."/>
            <person name="Ortiz-Castellanos L."/>
            <person name="Poulter R."/>
            <person name="Rodriguez-Romero J."/>
            <person name="Ruiz-Herrera J."/>
            <person name="Shen Y.-Q."/>
            <person name="Zeng Q."/>
            <person name="Galagan J."/>
            <person name="Birren B.W."/>
            <person name="Cuomo C.A."/>
            <person name="Wickes B.L."/>
        </authorList>
    </citation>
    <scope>NUCLEOTIDE SEQUENCE [LARGE SCALE GENOMIC DNA]</scope>
    <source>
        <strain evidence="2">RA 99-880 / ATCC MYA-4621 / FGSC 9543 / NRRL 43880</strain>
    </source>
</reference>
<dbReference type="InParanoid" id="I1BP46"/>
<dbReference type="AlphaFoldDB" id="I1BP46"/>
<dbReference type="EMBL" id="CH476733">
    <property type="protein sequence ID" value="EIE77976.1"/>
    <property type="molecule type" value="Genomic_DNA"/>
</dbReference>
<name>I1BP46_RHIO9</name>
<keyword evidence="2" id="KW-1185">Reference proteome</keyword>
<gene>
    <name evidence="1" type="ORF">RO3G_02680</name>
</gene>